<proteinExistence type="predicted"/>
<feature type="compositionally biased region" description="Acidic residues" evidence="1">
    <location>
        <begin position="78"/>
        <end position="87"/>
    </location>
</feature>
<keyword evidence="3" id="KW-1185">Reference proteome</keyword>
<name>A0A5B7IUN0_PORTR</name>
<comment type="caution">
    <text evidence="2">The sequence shown here is derived from an EMBL/GenBank/DDBJ whole genome shotgun (WGS) entry which is preliminary data.</text>
</comment>
<dbReference type="Proteomes" id="UP000324222">
    <property type="component" value="Unassembled WGS sequence"/>
</dbReference>
<gene>
    <name evidence="2" type="ORF">E2C01_078636</name>
</gene>
<dbReference type="AlphaFoldDB" id="A0A5B7IUN0"/>
<protein>
    <submittedName>
        <fullName evidence="2">Uncharacterized protein</fullName>
    </submittedName>
</protein>
<dbReference type="EMBL" id="VSRR010063896">
    <property type="protein sequence ID" value="MPC83914.1"/>
    <property type="molecule type" value="Genomic_DNA"/>
</dbReference>
<feature type="compositionally biased region" description="Basic residues" evidence="1">
    <location>
        <begin position="92"/>
        <end position="107"/>
    </location>
</feature>
<sequence>MKEDDTDDMVNTACLDASAYHSSTPHSYLACPVPPLSRYRYQTLDFTGFVISSGNNVVVGTVFPATYSTMPEEKKEKEEEERGVEEEELRRGGRKERNKKRRASWVKHSRDVNKGTKEQKGTKGGGEVGVDEKRKGMVKKVVSTPPPGAAFRDLTAEAPRPRTTLSCGAAGGTEKTQRRSGIMTTAAATLCASLGEEKKAAMLPCTCLPVIIFRGASRRLPRRRHWVKQTHRSPALSPILDVNPLRLSSLPQPLPASFSRLPPHWCCHFALP</sequence>
<evidence type="ECO:0000256" key="1">
    <source>
        <dbReference type="SAM" id="MobiDB-lite"/>
    </source>
</evidence>
<evidence type="ECO:0000313" key="2">
    <source>
        <dbReference type="EMBL" id="MPC83914.1"/>
    </source>
</evidence>
<organism evidence="2 3">
    <name type="scientific">Portunus trituberculatus</name>
    <name type="common">Swimming crab</name>
    <name type="synonym">Neptunus trituberculatus</name>
    <dbReference type="NCBI Taxonomy" id="210409"/>
    <lineage>
        <taxon>Eukaryota</taxon>
        <taxon>Metazoa</taxon>
        <taxon>Ecdysozoa</taxon>
        <taxon>Arthropoda</taxon>
        <taxon>Crustacea</taxon>
        <taxon>Multicrustacea</taxon>
        <taxon>Malacostraca</taxon>
        <taxon>Eumalacostraca</taxon>
        <taxon>Eucarida</taxon>
        <taxon>Decapoda</taxon>
        <taxon>Pleocyemata</taxon>
        <taxon>Brachyura</taxon>
        <taxon>Eubrachyura</taxon>
        <taxon>Portunoidea</taxon>
        <taxon>Portunidae</taxon>
        <taxon>Portuninae</taxon>
        <taxon>Portunus</taxon>
    </lineage>
</organism>
<reference evidence="2 3" key="1">
    <citation type="submission" date="2019-05" db="EMBL/GenBank/DDBJ databases">
        <title>Another draft genome of Portunus trituberculatus and its Hox gene families provides insights of decapod evolution.</title>
        <authorList>
            <person name="Jeong J.-H."/>
            <person name="Song I."/>
            <person name="Kim S."/>
            <person name="Choi T."/>
            <person name="Kim D."/>
            <person name="Ryu S."/>
            <person name="Kim W."/>
        </authorList>
    </citation>
    <scope>NUCLEOTIDE SEQUENCE [LARGE SCALE GENOMIC DNA]</scope>
    <source>
        <tissue evidence="2">Muscle</tissue>
    </source>
</reference>
<feature type="region of interest" description="Disordered" evidence="1">
    <location>
        <begin position="70"/>
        <end position="130"/>
    </location>
</feature>
<evidence type="ECO:0000313" key="3">
    <source>
        <dbReference type="Proteomes" id="UP000324222"/>
    </source>
</evidence>
<accession>A0A5B7IUN0</accession>
<feature type="compositionally biased region" description="Basic and acidic residues" evidence="1">
    <location>
        <begin position="108"/>
        <end position="121"/>
    </location>
</feature>